<dbReference type="GO" id="GO:0030975">
    <property type="term" value="F:thiamine binding"/>
    <property type="evidence" value="ECO:0007669"/>
    <property type="project" value="InterPro"/>
</dbReference>
<dbReference type="GO" id="GO:0004788">
    <property type="term" value="F:thiamine diphosphokinase activity"/>
    <property type="evidence" value="ECO:0007669"/>
    <property type="project" value="UniProtKB-UniRule"/>
</dbReference>
<keyword evidence="2" id="KW-0547">Nucleotide-binding</keyword>
<dbReference type="InterPro" id="IPR053149">
    <property type="entry name" value="TPK"/>
</dbReference>
<sequence>MSYHTIFPTCDALIFTGGKYPPTNQWISLLQHKPLVIAADSGLLQLQGTNIAIDHIIGDFDSLPNAERILSQYPTGSIHRSSRDKDETDTELALLLAQKYGCKQPILIGGGEGRMDHLLAIIQLFQTPLAPIAWITAQEYILPVYQEKPLILHQMAEKTISFYPLRTPKEPIHTQGLQWPFTEFEYLYSKMSISNVISDDTMSLHITDGILLAILPFSTT</sequence>
<dbReference type="Proteomes" id="UP000752013">
    <property type="component" value="Unassembled WGS sequence"/>
</dbReference>
<dbReference type="GO" id="GO:0009229">
    <property type="term" value="P:thiamine diphosphate biosynthetic process"/>
    <property type="evidence" value="ECO:0007669"/>
    <property type="project" value="InterPro"/>
</dbReference>
<feature type="domain" description="Thiamin pyrophosphokinase thiamin-binding" evidence="6">
    <location>
        <begin position="147"/>
        <end position="212"/>
    </location>
</feature>
<dbReference type="SMART" id="SM00983">
    <property type="entry name" value="TPK_B1_binding"/>
    <property type="match status" value="1"/>
</dbReference>
<evidence type="ECO:0000256" key="4">
    <source>
        <dbReference type="ARBA" id="ARBA00022840"/>
    </source>
</evidence>
<dbReference type="Gene3D" id="3.40.50.10240">
    <property type="entry name" value="Thiamin pyrophosphokinase, catalytic domain"/>
    <property type="match status" value="1"/>
</dbReference>
<dbReference type="InterPro" id="IPR036759">
    <property type="entry name" value="TPK_catalytic_sf"/>
</dbReference>
<evidence type="ECO:0000259" key="6">
    <source>
        <dbReference type="SMART" id="SM00983"/>
    </source>
</evidence>
<dbReference type="InterPro" id="IPR007373">
    <property type="entry name" value="Thiamin_PyroPKinase_B1-bd"/>
</dbReference>
<keyword evidence="4" id="KW-0067">ATP-binding</keyword>
<comment type="caution">
    <text evidence="7">The sequence shown here is derived from an EMBL/GenBank/DDBJ whole genome shotgun (WGS) entry which is preliminary data.</text>
</comment>
<accession>A0A968GFU3</accession>
<dbReference type="EC" id="2.7.6.2" evidence="5"/>
<dbReference type="EMBL" id="JAATLK010000001">
    <property type="protein sequence ID" value="NIZ46386.1"/>
    <property type="molecule type" value="Genomic_DNA"/>
</dbReference>
<evidence type="ECO:0000313" key="7">
    <source>
        <dbReference type="EMBL" id="NIZ46386.1"/>
    </source>
</evidence>
<dbReference type="InterPro" id="IPR006282">
    <property type="entry name" value="Thi_PPkinase"/>
</dbReference>
<evidence type="ECO:0000256" key="2">
    <source>
        <dbReference type="ARBA" id="ARBA00022741"/>
    </source>
</evidence>
<dbReference type="Pfam" id="PF04263">
    <property type="entry name" value="TPK_catalytic"/>
    <property type="match status" value="1"/>
</dbReference>
<proteinExistence type="predicted"/>
<dbReference type="SUPFAM" id="SSF63862">
    <property type="entry name" value="Thiamin pyrophosphokinase, substrate-binding domain"/>
    <property type="match status" value="1"/>
</dbReference>
<dbReference type="CDD" id="cd07995">
    <property type="entry name" value="TPK"/>
    <property type="match status" value="1"/>
</dbReference>
<dbReference type="InterPro" id="IPR007371">
    <property type="entry name" value="TPK_catalytic"/>
</dbReference>
<keyword evidence="8" id="KW-1185">Reference proteome</keyword>
<dbReference type="InterPro" id="IPR036371">
    <property type="entry name" value="TPK_B1-bd_sf"/>
</dbReference>
<gene>
    <name evidence="7" type="ORF">HCT46_00390</name>
</gene>
<dbReference type="NCBIfam" id="TIGR01378">
    <property type="entry name" value="thi_PPkinase"/>
    <property type="match status" value="1"/>
</dbReference>
<dbReference type="PANTHER" id="PTHR41299">
    <property type="entry name" value="THIAMINE PYROPHOSPHOKINASE"/>
    <property type="match status" value="1"/>
</dbReference>
<dbReference type="GO" id="GO:0005524">
    <property type="term" value="F:ATP binding"/>
    <property type="evidence" value="ECO:0007669"/>
    <property type="project" value="UniProtKB-KW"/>
</dbReference>
<dbReference type="AlphaFoldDB" id="A0A968GFU3"/>
<dbReference type="SUPFAM" id="SSF63999">
    <property type="entry name" value="Thiamin pyrophosphokinase, catalytic domain"/>
    <property type="match status" value="1"/>
</dbReference>
<protein>
    <recommendedName>
        <fullName evidence="5">Thiamine diphosphokinase</fullName>
        <ecNumber evidence="5">2.7.6.2</ecNumber>
    </recommendedName>
</protein>
<organism evidence="7 8">
    <name type="scientific">Entomospira nematocerorum</name>
    <dbReference type="NCBI Taxonomy" id="2719987"/>
    <lineage>
        <taxon>Bacteria</taxon>
        <taxon>Pseudomonadati</taxon>
        <taxon>Spirochaetota</taxon>
        <taxon>Spirochaetia</taxon>
        <taxon>Spirochaetales</taxon>
        <taxon>Spirochaetaceae</taxon>
        <taxon>Entomospira</taxon>
    </lineage>
</organism>
<reference evidence="7" key="1">
    <citation type="submission" date="2020-03" db="EMBL/GenBank/DDBJ databases">
        <title>Spirochaetal bacteria isolated from arthropods constitute a novel genus Entomospira genus novum within the order Spirochaetales.</title>
        <authorList>
            <person name="Grana-Miraglia L."/>
            <person name="Sikutova S."/>
            <person name="Fingerle V."/>
            <person name="Sing A."/>
            <person name="Castillo-Ramirez S."/>
            <person name="Margos G."/>
            <person name="Rudolf I."/>
        </authorList>
    </citation>
    <scope>NUCLEOTIDE SEQUENCE</scope>
    <source>
        <strain evidence="7">BR208</strain>
    </source>
</reference>
<dbReference type="GO" id="GO:0016301">
    <property type="term" value="F:kinase activity"/>
    <property type="evidence" value="ECO:0007669"/>
    <property type="project" value="UniProtKB-KW"/>
</dbReference>
<evidence type="ECO:0000256" key="1">
    <source>
        <dbReference type="ARBA" id="ARBA00022679"/>
    </source>
</evidence>
<evidence type="ECO:0000313" key="8">
    <source>
        <dbReference type="Proteomes" id="UP000752013"/>
    </source>
</evidence>
<keyword evidence="1 7" id="KW-0808">Transferase</keyword>
<name>A0A968GFU3_9SPIO</name>
<keyword evidence="3" id="KW-0418">Kinase</keyword>
<dbReference type="PANTHER" id="PTHR41299:SF1">
    <property type="entry name" value="THIAMINE PYROPHOSPHOKINASE"/>
    <property type="match status" value="1"/>
</dbReference>
<evidence type="ECO:0000256" key="3">
    <source>
        <dbReference type="ARBA" id="ARBA00022777"/>
    </source>
</evidence>
<dbReference type="RefSeq" id="WP_167702855.1">
    <property type="nucleotide sequence ID" value="NZ_CP118168.1"/>
</dbReference>
<evidence type="ECO:0000256" key="5">
    <source>
        <dbReference type="NCBIfam" id="TIGR01378"/>
    </source>
</evidence>
<dbReference type="GO" id="GO:0006772">
    <property type="term" value="P:thiamine metabolic process"/>
    <property type="evidence" value="ECO:0007669"/>
    <property type="project" value="UniProtKB-UniRule"/>
</dbReference>
<dbReference type="Pfam" id="PF04265">
    <property type="entry name" value="TPK_B1_binding"/>
    <property type="match status" value="1"/>
</dbReference>